<dbReference type="GO" id="GO:0008168">
    <property type="term" value="F:methyltransferase activity"/>
    <property type="evidence" value="ECO:0007669"/>
    <property type="project" value="UniProtKB-KW"/>
</dbReference>
<accession>M7T069</accession>
<evidence type="ECO:0000313" key="2">
    <source>
        <dbReference type="Proteomes" id="UP000012174"/>
    </source>
</evidence>
<protein>
    <submittedName>
        <fullName evidence="1">Putative methyltransferase family protein</fullName>
    </submittedName>
</protein>
<dbReference type="AlphaFoldDB" id="M7T069"/>
<keyword evidence="1" id="KW-0489">Methyltransferase</keyword>
<name>M7T069_EUTLA</name>
<sequence>MLLERIRFHDYESIYRHPGLYEQIFDDELKCASPYVMMRMLVKELCQPRKKEEGYQMPTMRPRIIHGIPITKALDLGAGNGMMGEQLRKLRAHTVVGCDLLPAAREAALRDRPGVYDEYLVGDITALLHDSGSSGGDQKDARCLRDAGFNVLTTVSALGFGDIPWAAFAAAISLIQKGGLIAFNLKDKIYAPDEHGSGGDDGGKGSTGAGFAVMISQAVRGGHLEILAQHRYRHRLSVTGEPLYYYGIVAVKHGDMPMEKEVHGGGPGDPGNT</sequence>
<reference evidence="2" key="1">
    <citation type="journal article" date="2013" name="Genome Announc.">
        <title>Draft genome sequence of the grapevine dieback fungus Eutypa lata UCR-EL1.</title>
        <authorList>
            <person name="Blanco-Ulate B."/>
            <person name="Rolshausen P.E."/>
            <person name="Cantu D."/>
        </authorList>
    </citation>
    <scope>NUCLEOTIDE SEQUENCE [LARGE SCALE GENOMIC DNA]</scope>
    <source>
        <strain evidence="2">UCR-EL1</strain>
    </source>
</reference>
<keyword evidence="2" id="KW-1185">Reference proteome</keyword>
<proteinExistence type="predicted"/>
<dbReference type="CDD" id="cd02440">
    <property type="entry name" value="AdoMet_MTases"/>
    <property type="match status" value="1"/>
</dbReference>
<dbReference type="OrthoDB" id="2019266at2759"/>
<gene>
    <name evidence="1" type="ORF">UCREL1_9821</name>
</gene>
<dbReference type="KEGG" id="ela:UCREL1_9821"/>
<dbReference type="Gene3D" id="3.40.50.150">
    <property type="entry name" value="Vaccinia Virus protein VP39"/>
    <property type="match status" value="1"/>
</dbReference>
<evidence type="ECO:0000313" key="1">
    <source>
        <dbReference type="EMBL" id="EMR63236.1"/>
    </source>
</evidence>
<dbReference type="HOGENOM" id="CLU_093821_0_0_1"/>
<dbReference type="GO" id="GO:0032259">
    <property type="term" value="P:methylation"/>
    <property type="evidence" value="ECO:0007669"/>
    <property type="project" value="UniProtKB-KW"/>
</dbReference>
<keyword evidence="1" id="KW-0808">Transferase</keyword>
<dbReference type="STRING" id="1287681.M7T069"/>
<organism evidence="1 2">
    <name type="scientific">Eutypa lata (strain UCR-EL1)</name>
    <name type="common">Grapevine dieback disease fungus</name>
    <name type="synonym">Eutypa armeniacae</name>
    <dbReference type="NCBI Taxonomy" id="1287681"/>
    <lineage>
        <taxon>Eukaryota</taxon>
        <taxon>Fungi</taxon>
        <taxon>Dikarya</taxon>
        <taxon>Ascomycota</taxon>
        <taxon>Pezizomycotina</taxon>
        <taxon>Sordariomycetes</taxon>
        <taxon>Xylariomycetidae</taxon>
        <taxon>Xylariales</taxon>
        <taxon>Diatrypaceae</taxon>
        <taxon>Eutypa</taxon>
    </lineage>
</organism>
<dbReference type="SUPFAM" id="SSF53335">
    <property type="entry name" value="S-adenosyl-L-methionine-dependent methyltransferases"/>
    <property type="match status" value="1"/>
</dbReference>
<dbReference type="EMBL" id="KB707255">
    <property type="protein sequence ID" value="EMR63236.1"/>
    <property type="molecule type" value="Genomic_DNA"/>
</dbReference>
<dbReference type="Proteomes" id="UP000012174">
    <property type="component" value="Unassembled WGS sequence"/>
</dbReference>
<dbReference type="OMA" id="GMMGDEL"/>
<dbReference type="InterPro" id="IPR029063">
    <property type="entry name" value="SAM-dependent_MTases_sf"/>
</dbReference>